<dbReference type="EMBL" id="CP036528">
    <property type="protein sequence ID" value="QBK24653.1"/>
    <property type="molecule type" value="Genomic_DNA"/>
</dbReference>
<dbReference type="InterPro" id="IPR053180">
    <property type="entry name" value="Ca-binding_acidic-repeat"/>
</dbReference>
<dbReference type="KEGG" id="uth:DKZ56_01290"/>
<dbReference type="SUPFAM" id="SSF53474">
    <property type="entry name" value="alpha/beta-Hydrolases"/>
    <property type="match status" value="1"/>
</dbReference>
<dbReference type="Gene3D" id="3.40.50.1820">
    <property type="entry name" value="alpha/beta hydrolase"/>
    <property type="match status" value="1"/>
</dbReference>
<dbReference type="PANTHER" id="PTHR37467">
    <property type="entry name" value="EXPORTED CALCIUM-BINDING GLYCOPROTEIN-RELATED"/>
    <property type="match status" value="1"/>
</dbReference>
<evidence type="ECO:0000256" key="3">
    <source>
        <dbReference type="ARBA" id="ARBA00022729"/>
    </source>
</evidence>
<dbReference type="Pfam" id="PF18884">
    <property type="entry name" value="TSP3_bac"/>
    <property type="match status" value="4"/>
</dbReference>
<dbReference type="Proteomes" id="UP000291151">
    <property type="component" value="Chromosome"/>
</dbReference>
<dbReference type="PROSITE" id="PS51272">
    <property type="entry name" value="SLH"/>
    <property type="match status" value="3"/>
</dbReference>
<evidence type="ECO:0000313" key="8">
    <source>
        <dbReference type="EMBL" id="QBK24653.1"/>
    </source>
</evidence>
<gene>
    <name evidence="8" type="ORF">DKZ56_01290</name>
</gene>
<dbReference type="SUPFAM" id="SSF103647">
    <property type="entry name" value="TSP type-3 repeat"/>
    <property type="match status" value="1"/>
</dbReference>
<evidence type="ECO:0000259" key="7">
    <source>
        <dbReference type="PROSITE" id="PS51272"/>
    </source>
</evidence>
<feature type="domain" description="SLH" evidence="7">
    <location>
        <begin position="165"/>
        <end position="228"/>
    </location>
</feature>
<evidence type="ECO:0000256" key="4">
    <source>
        <dbReference type="ARBA" id="ARBA00022837"/>
    </source>
</evidence>
<feature type="chain" id="PRO_5020669556" description="SLH domain-containing protein" evidence="6">
    <location>
        <begin position="40"/>
        <end position="975"/>
    </location>
</feature>
<organism evidence="8 9">
    <name type="scientific">Ureibacillus thermophilus</name>
    <dbReference type="NCBI Taxonomy" id="367743"/>
    <lineage>
        <taxon>Bacteria</taxon>
        <taxon>Bacillati</taxon>
        <taxon>Bacillota</taxon>
        <taxon>Bacilli</taxon>
        <taxon>Bacillales</taxon>
        <taxon>Caryophanaceae</taxon>
        <taxon>Ureibacillus</taxon>
    </lineage>
</organism>
<dbReference type="InterPro" id="IPR029058">
    <property type="entry name" value="AB_hydrolase_fold"/>
</dbReference>
<dbReference type="PROSITE" id="PS00018">
    <property type="entry name" value="EF_HAND_1"/>
    <property type="match status" value="1"/>
</dbReference>
<evidence type="ECO:0000256" key="1">
    <source>
        <dbReference type="ARBA" id="ARBA00004613"/>
    </source>
</evidence>
<protein>
    <recommendedName>
        <fullName evidence="7">SLH domain-containing protein</fullName>
    </recommendedName>
</protein>
<sequence>MESGGSFMKHKRGRLRMKKIGAIASAVLIASTITPAVYAENNVASESAKFKDVQLYKEDINFLAEKGLIKGYPDGTFKPNNPITRYQAINILLREIKPDVTNIPDVQYKDVKKGDYGYEEIALATALGIVSGKPDGTFDVSGNLTRAQLAKMLVETYKIPLNEKKKVSFKDVDDKDWYAKYVHILASHGIITGYEDKTFKPNNKISRAHLALILSRFLKNKDKILSNADTDGDGLTDREELILLTDPKKKDTDGDGLDDYFEYVSNVYSPTMADTDGDGVKDGDEDADSDGLSNLQELAIGTSPYLKDTDGDSLPDGQEVANGTNPLADDTDHDGLLDSEEGRFNFNPRNRDTDGDGILDGDEVIQWETAAPAYLKGEPAYPTVTMKSRAKDAFFTEIQPISTAHPLLNDSIPGLIGNAYSFNTVTDYDSAKIKFHYGNSVSNNDFQPAIFYYNEKKQALEKVPNQMRDPQTNTVEAAVDRFGVYVLIDGTVWDQAWKEAPGMSNKERARSSGDLDNPIHFTSSLSVVPADVDQAGSKTIAAAEDSGLFTKDSDRDGIPDYYETNGLIIGTGSLIKTDPNNPDTDQDGILDGDEIKFEQDKEYAVLISDPNKKDSDGDGISDADEKPAERLVYNVTDEALAVFSDLAYLDVAGMSNSTEQAQGLFDFSNKDVPPIPLSKESIQNAIRLKQKAYLVKNWEIIGFETDAISGHSGVVFRNSYSNDIVIAERGAADLAGIINNLDVLLTGDIPQLDHALALARKAIANNLYSDIYVTGHSLGGFNAQVISYHLINDSLAKNQFLSSKTAKAIQKAVFEHYQRTVTFNSVPLFNKDSLRQLGIDLDVYTNPEIPKEEIGKKKYEAYITNYQLSYDILTILGKYSKSGYLGKTVMFNYPKQAPKTVQNAPFEALKTMIQEYGKSASGGEPSNPLELKRFIINFYLWFSINGQEQYKKLVNEELGQAMEAHGIRNFDQYDF</sequence>
<accession>A0A4P6UNS7</accession>
<keyword evidence="3 6" id="KW-0732">Signal</keyword>
<dbReference type="InterPro" id="IPR028974">
    <property type="entry name" value="TSP_type-3_rpt"/>
</dbReference>
<dbReference type="Gene3D" id="4.10.1080.10">
    <property type="entry name" value="TSP type-3 repeat"/>
    <property type="match status" value="2"/>
</dbReference>
<comment type="subcellular location">
    <subcellularLocation>
        <location evidence="1">Secreted</location>
    </subcellularLocation>
</comment>
<dbReference type="InterPro" id="IPR001119">
    <property type="entry name" value="SLH_dom"/>
</dbReference>
<dbReference type="GO" id="GO:0005509">
    <property type="term" value="F:calcium ion binding"/>
    <property type="evidence" value="ECO:0007669"/>
    <property type="project" value="InterPro"/>
</dbReference>
<proteinExistence type="predicted"/>
<keyword evidence="9" id="KW-1185">Reference proteome</keyword>
<feature type="region of interest" description="Disordered" evidence="5">
    <location>
        <begin position="303"/>
        <end position="334"/>
    </location>
</feature>
<dbReference type="Pfam" id="PF00395">
    <property type="entry name" value="SLH"/>
    <property type="match status" value="3"/>
</dbReference>
<evidence type="ECO:0000256" key="2">
    <source>
        <dbReference type="ARBA" id="ARBA00022525"/>
    </source>
</evidence>
<dbReference type="InterPro" id="IPR059100">
    <property type="entry name" value="TSP3_bac"/>
</dbReference>
<name>A0A4P6UNS7_9BACL</name>
<feature type="domain" description="SLH" evidence="7">
    <location>
        <begin position="107"/>
        <end position="164"/>
    </location>
</feature>
<feature type="domain" description="SLH" evidence="7">
    <location>
        <begin position="43"/>
        <end position="106"/>
    </location>
</feature>
<keyword evidence="4" id="KW-0106">Calcium</keyword>
<reference evidence="8 9" key="1">
    <citation type="submission" date="2019-02" db="EMBL/GenBank/DDBJ databases">
        <title>Ureibacillus thermophilus.</title>
        <authorList>
            <person name="Sunny J.S."/>
            <person name="Natarajan A."/>
            <person name="Saleena L.M."/>
        </authorList>
    </citation>
    <scope>NUCLEOTIDE SEQUENCE [LARGE SCALE GENOMIC DNA]</scope>
    <source>
        <strain evidence="8 9">LM102</strain>
    </source>
</reference>
<feature type="signal peptide" evidence="6">
    <location>
        <begin position="1"/>
        <end position="39"/>
    </location>
</feature>
<evidence type="ECO:0000256" key="5">
    <source>
        <dbReference type="SAM" id="MobiDB-lite"/>
    </source>
</evidence>
<evidence type="ECO:0000256" key="6">
    <source>
        <dbReference type="SAM" id="SignalP"/>
    </source>
</evidence>
<dbReference type="InterPro" id="IPR018247">
    <property type="entry name" value="EF_Hand_1_Ca_BS"/>
</dbReference>
<evidence type="ECO:0000313" key="9">
    <source>
        <dbReference type="Proteomes" id="UP000291151"/>
    </source>
</evidence>
<dbReference type="AlphaFoldDB" id="A0A4P6UNS7"/>
<dbReference type="PANTHER" id="PTHR37467:SF1">
    <property type="entry name" value="EXPORTED CALCIUM-BINDING GLYCOPROTEIN"/>
    <property type="match status" value="1"/>
</dbReference>
<keyword evidence="2" id="KW-0964">Secreted</keyword>